<evidence type="ECO:0000259" key="8">
    <source>
        <dbReference type="Pfam" id="PF12704"/>
    </source>
</evidence>
<dbReference type="EMBL" id="BAABHD010000003">
    <property type="protein sequence ID" value="GAA4447024.1"/>
    <property type="molecule type" value="Genomic_DNA"/>
</dbReference>
<dbReference type="InterPro" id="IPR050250">
    <property type="entry name" value="Macrolide_Exporter_MacB"/>
</dbReference>
<name>A0ABP8M9U7_9BACT</name>
<evidence type="ECO:0000256" key="1">
    <source>
        <dbReference type="ARBA" id="ARBA00004651"/>
    </source>
</evidence>
<feature type="transmembrane region" description="Helical" evidence="6">
    <location>
        <begin position="738"/>
        <end position="757"/>
    </location>
</feature>
<evidence type="ECO:0000313" key="9">
    <source>
        <dbReference type="EMBL" id="GAA4447024.1"/>
    </source>
</evidence>
<accession>A0ABP8M9U7</accession>
<evidence type="ECO:0000256" key="4">
    <source>
        <dbReference type="ARBA" id="ARBA00022989"/>
    </source>
</evidence>
<dbReference type="Proteomes" id="UP001501175">
    <property type="component" value="Unassembled WGS sequence"/>
</dbReference>
<gene>
    <name evidence="9" type="ORF">GCM10023189_02850</name>
</gene>
<evidence type="ECO:0000256" key="2">
    <source>
        <dbReference type="ARBA" id="ARBA00022475"/>
    </source>
</evidence>
<feature type="domain" description="ABC3 transporter permease C-terminal" evidence="7">
    <location>
        <begin position="299"/>
        <end position="415"/>
    </location>
</feature>
<feature type="transmembrane region" description="Helical" evidence="6">
    <location>
        <begin position="389"/>
        <end position="410"/>
    </location>
</feature>
<protein>
    <submittedName>
        <fullName evidence="9">ABC transporter permease</fullName>
    </submittedName>
</protein>
<feature type="transmembrane region" description="Helical" evidence="6">
    <location>
        <begin position="21"/>
        <end position="41"/>
    </location>
</feature>
<evidence type="ECO:0000256" key="6">
    <source>
        <dbReference type="SAM" id="Phobius"/>
    </source>
</evidence>
<dbReference type="Pfam" id="PF02687">
    <property type="entry name" value="FtsX"/>
    <property type="match status" value="2"/>
</dbReference>
<feature type="domain" description="MacB-like periplasmic core" evidence="8">
    <location>
        <begin position="20"/>
        <end position="245"/>
    </location>
</feature>
<feature type="transmembrane region" description="Helical" evidence="6">
    <location>
        <begin position="686"/>
        <end position="711"/>
    </location>
</feature>
<keyword evidence="10" id="KW-1185">Reference proteome</keyword>
<reference evidence="10" key="1">
    <citation type="journal article" date="2019" name="Int. J. Syst. Evol. Microbiol.">
        <title>The Global Catalogue of Microorganisms (GCM) 10K type strain sequencing project: providing services to taxonomists for standard genome sequencing and annotation.</title>
        <authorList>
            <consortium name="The Broad Institute Genomics Platform"/>
            <consortium name="The Broad Institute Genome Sequencing Center for Infectious Disease"/>
            <person name="Wu L."/>
            <person name="Ma J."/>
        </authorList>
    </citation>
    <scope>NUCLEOTIDE SEQUENCE [LARGE SCALE GENOMIC DNA]</scope>
    <source>
        <strain evidence="10">JCM 17927</strain>
    </source>
</reference>
<feature type="domain" description="ABC3 transporter permease C-terminal" evidence="7">
    <location>
        <begin position="689"/>
        <end position="802"/>
    </location>
</feature>
<feature type="transmembrane region" description="Helical" evidence="6">
    <location>
        <begin position="431"/>
        <end position="455"/>
    </location>
</feature>
<comment type="caution">
    <text evidence="9">The sequence shown here is derived from an EMBL/GenBank/DDBJ whole genome shotgun (WGS) entry which is preliminary data.</text>
</comment>
<evidence type="ECO:0000256" key="5">
    <source>
        <dbReference type="ARBA" id="ARBA00023136"/>
    </source>
</evidence>
<dbReference type="PANTHER" id="PTHR30572">
    <property type="entry name" value="MEMBRANE COMPONENT OF TRANSPORTER-RELATED"/>
    <property type="match status" value="1"/>
</dbReference>
<organism evidence="9 10">
    <name type="scientific">Nibrella saemangeumensis</name>
    <dbReference type="NCBI Taxonomy" id="1084526"/>
    <lineage>
        <taxon>Bacteria</taxon>
        <taxon>Pseudomonadati</taxon>
        <taxon>Bacteroidota</taxon>
        <taxon>Cytophagia</taxon>
        <taxon>Cytophagales</taxon>
        <taxon>Spirosomataceae</taxon>
        <taxon>Nibrella</taxon>
    </lineage>
</organism>
<dbReference type="PROSITE" id="PS51257">
    <property type="entry name" value="PROKAR_LIPOPROTEIN"/>
    <property type="match status" value="1"/>
</dbReference>
<evidence type="ECO:0000313" key="10">
    <source>
        <dbReference type="Proteomes" id="UP001501175"/>
    </source>
</evidence>
<dbReference type="PANTHER" id="PTHR30572:SF18">
    <property type="entry name" value="ABC-TYPE MACROLIDE FAMILY EXPORT SYSTEM PERMEASE COMPONENT 2"/>
    <property type="match status" value="1"/>
</dbReference>
<sequence>MLRNYLKIALRNLLRHKSFSFINIVGLSVGIAACLLILQYVSYELSFDKLHSKGDRIYRVRQDRYNDGVLSTQWAGGAFAAGNSFKDAFAEIEDYVKLVKSRAMIATNGDERLKIEKVYWASASFFKVFSYPLVQGNPALALAEPNTAVITETVARRLFGTQNPIGKTIQLNAEQVYKVTGVLKDLPTNTHLKIDMLRSYVTFVNQVKAGNPDGSGPETAWQWDGCLTHLLLRPGTDPTALEAKFPTVVDKLAGEEHKKYRSAAIYLLQPLRDIHLYSHYMEEAEPNGDGTTVYLLLGVAFFIVIIAWVNYINLATARAINRAKEVGVRKAVGSQRSQLIRQFMMESALLNGLAVVLALIMVMVAIPLFNDLSGHELTLSLLSKGNFWLALAGLYLIGVFFSGLYPALVLSSFNPVAVLKGKVSASRQGAVLRKGLVVLQFAASLFLLVGTFVVFRQIQFMREQSLGINIDQTLIINPPIIKNDSTFLRQMTAFKEELFRQPSIRHIAASTVVPGQASDWNAGGIRLKGTAEGDGKQYRIIGVDYDFLKTYDLKLLAGRNFAKEFGTDPKAVVFNKMAAQHLGFAQPEQAVGKEINFWGEIFTIVGVTDNFHQQSLRDAYEPLILRLIPDVRGYFSVKMAAGDIRSTIDKVRDEWNRFFPGNPFEYTFLDDRFNEQYRADQRFGQVFGLFTGLAILVACLGLFGLASFTTVQRTKEIGIRKVLGASIPEILRLLYKEFAQLVLIAFLVATPIAWYAVSQWLQGYAFRITPNWEVFVLPFAVVLLIALLTVSFQTLKAALMNPVKSLRTE</sequence>
<comment type="subcellular location">
    <subcellularLocation>
        <location evidence="1">Cell membrane</location>
        <topology evidence="1">Multi-pass membrane protein</topology>
    </subcellularLocation>
</comment>
<keyword evidence="2" id="KW-1003">Cell membrane</keyword>
<dbReference type="InterPro" id="IPR003838">
    <property type="entry name" value="ABC3_permease_C"/>
</dbReference>
<dbReference type="InterPro" id="IPR025857">
    <property type="entry name" value="MacB_PCD"/>
</dbReference>
<keyword evidence="5 6" id="KW-0472">Membrane</keyword>
<proteinExistence type="predicted"/>
<feature type="transmembrane region" description="Helical" evidence="6">
    <location>
        <begin position="777"/>
        <end position="799"/>
    </location>
</feature>
<feature type="domain" description="MacB-like periplasmic core" evidence="8">
    <location>
        <begin position="444"/>
        <end position="615"/>
    </location>
</feature>
<feature type="transmembrane region" description="Helical" evidence="6">
    <location>
        <begin position="293"/>
        <end position="314"/>
    </location>
</feature>
<feature type="transmembrane region" description="Helical" evidence="6">
    <location>
        <begin position="348"/>
        <end position="369"/>
    </location>
</feature>
<keyword evidence="3 6" id="KW-0812">Transmembrane</keyword>
<evidence type="ECO:0000256" key="3">
    <source>
        <dbReference type="ARBA" id="ARBA00022692"/>
    </source>
</evidence>
<evidence type="ECO:0000259" key="7">
    <source>
        <dbReference type="Pfam" id="PF02687"/>
    </source>
</evidence>
<dbReference type="Pfam" id="PF12704">
    <property type="entry name" value="MacB_PCD"/>
    <property type="match status" value="2"/>
</dbReference>
<dbReference type="RefSeq" id="WP_345239867.1">
    <property type="nucleotide sequence ID" value="NZ_BAABHD010000003.1"/>
</dbReference>
<keyword evidence="4 6" id="KW-1133">Transmembrane helix</keyword>